<evidence type="ECO:0000313" key="2">
    <source>
        <dbReference type="Proteomes" id="UP001646157"/>
    </source>
</evidence>
<organism evidence="1 2">
    <name type="scientific">Rossellomorea pakistanensis</name>
    <dbReference type="NCBI Taxonomy" id="992288"/>
    <lineage>
        <taxon>Bacteria</taxon>
        <taxon>Bacillati</taxon>
        <taxon>Bacillota</taxon>
        <taxon>Bacilli</taxon>
        <taxon>Bacillales</taxon>
        <taxon>Bacillaceae</taxon>
        <taxon>Rossellomorea</taxon>
    </lineage>
</organism>
<dbReference type="Proteomes" id="UP001646157">
    <property type="component" value="Unassembled WGS sequence"/>
</dbReference>
<accession>A0ABS2NIP8</accession>
<evidence type="ECO:0000313" key="1">
    <source>
        <dbReference type="EMBL" id="MBM7587745.1"/>
    </source>
</evidence>
<dbReference type="EMBL" id="JAFBDZ010000005">
    <property type="protein sequence ID" value="MBM7587745.1"/>
    <property type="molecule type" value="Genomic_DNA"/>
</dbReference>
<dbReference type="RefSeq" id="WP_205174906.1">
    <property type="nucleotide sequence ID" value="NZ_JAFBDZ010000005.1"/>
</dbReference>
<protein>
    <submittedName>
        <fullName evidence="1">Uncharacterized protein</fullName>
    </submittedName>
</protein>
<comment type="caution">
    <text evidence="1">The sequence shown here is derived from an EMBL/GenBank/DDBJ whole genome shotgun (WGS) entry which is preliminary data.</text>
</comment>
<keyword evidence="2" id="KW-1185">Reference proteome</keyword>
<proteinExistence type="predicted"/>
<reference evidence="1 2" key="1">
    <citation type="submission" date="2021-01" db="EMBL/GenBank/DDBJ databases">
        <title>Genomic Encyclopedia of Type Strains, Phase IV (KMG-IV): sequencing the most valuable type-strain genomes for metagenomic binning, comparative biology and taxonomic classification.</title>
        <authorList>
            <person name="Goeker M."/>
        </authorList>
    </citation>
    <scope>NUCLEOTIDE SEQUENCE [LARGE SCALE GENOMIC DNA]</scope>
    <source>
        <strain evidence="1 2">DSM 24834</strain>
    </source>
</reference>
<sequence>MSTQLDEATLYLAKQLIWIDLLRDEIWEIYANKAGNQAYEILRKIQNGAAL</sequence>
<gene>
    <name evidence="1" type="ORF">JOC86_004319</name>
</gene>
<name>A0ABS2NIP8_9BACI</name>